<accession>A0AAD5PIN5</accession>
<dbReference type="InterPro" id="IPR019559">
    <property type="entry name" value="Cullin_neddylation_domain"/>
</dbReference>
<comment type="caution">
    <text evidence="5">The sequence shown here is derived from an EMBL/GenBank/DDBJ whole genome shotgun (WGS) entry which is preliminary data.</text>
</comment>
<dbReference type="InterPro" id="IPR016159">
    <property type="entry name" value="Cullin_repeat-like_dom_sf"/>
</dbReference>
<evidence type="ECO:0000256" key="3">
    <source>
        <dbReference type="RuleBase" id="RU003829"/>
    </source>
</evidence>
<dbReference type="PANTHER" id="PTHR11932">
    <property type="entry name" value="CULLIN"/>
    <property type="match status" value="1"/>
</dbReference>
<dbReference type="SMART" id="SM00182">
    <property type="entry name" value="CULLIN"/>
    <property type="match status" value="1"/>
</dbReference>
<dbReference type="SMART" id="SM00884">
    <property type="entry name" value="Cullin_Nedd8"/>
    <property type="match status" value="1"/>
</dbReference>
<dbReference type="EMBL" id="JAIXMP010000006">
    <property type="protein sequence ID" value="KAI9271705.1"/>
    <property type="molecule type" value="Genomic_DNA"/>
</dbReference>
<dbReference type="Gene3D" id="1.10.10.10">
    <property type="entry name" value="Winged helix-like DNA-binding domain superfamily/Winged helix DNA-binding domain"/>
    <property type="match status" value="1"/>
</dbReference>
<sequence>MLFDFKLREQKNDNDMEVDFVWNVKNLKEPVEYMSQDAYFDIAWESHQLLLSSILQGKHRHNINIQTAYELCSNICQCGKSKELYDRLHKELVDYFTDQSSLWVKMATSSNDDFLEYLNIIWIEKNDQMNQIGQIFCELDRGYVLKNTSYRSIADLGLSLFKKYIIDQPPVKKRLLSSLLRSIRHDRMDRMIDSELLGSIIQILQYFGIYQRDFEPCLLETMATYYEQVSKRLVAKLSVPDYLSYAKYQEEYEKSHQTYLLSSTREKLSEIVINKWIQENMEPLVSKGFHHMLDISDTQSINILYTTCTIQDLPLLCQSFISYIKNRGKIIFEKKHHENHPTMNSDIRLVKFILKFKSKLERIVNVTMNKNTTLLDAINNGFRLLLHHYELQMTRSLVKFVDLKLRVATTGAMEQNNTKKKKAENVQDICYQAMSLFRYLKDKDVFEICYRKSLANRLLLYVSHTDHENVMLEGLESACGPEFTKNMRSIVNDIGKSKDLYRKFISSKEHPTMNENCNILTLEKTNWSSTLVLKKEDSPPPLPQEIIAYLDSFSKFYRGNFINRSVHWVHSLGTATMTGEFPSGTKTIIASFKQAQILLQFNDTDQHPWTVEELATKLSMEKSTIESEIELMCQEKYPVLLRKESSDSTMDFNNNNAVLYQLNDQFECRENTISLFSNEATSVDEEQTQLDSGIEKLHLSNNRKQRTASTIARIMKAKRRLKHAELVTELRSQLPFSIDTRELKLAIEFVIDKQCIVREQAWIYRYIP</sequence>
<dbReference type="Gene3D" id="1.20.1310.10">
    <property type="entry name" value="Cullin Repeats"/>
    <property type="match status" value="4"/>
</dbReference>
<evidence type="ECO:0000313" key="6">
    <source>
        <dbReference type="Proteomes" id="UP001209540"/>
    </source>
</evidence>
<dbReference type="InterPro" id="IPR036388">
    <property type="entry name" value="WH-like_DNA-bd_sf"/>
</dbReference>
<comment type="similarity">
    <text evidence="1 2 3">Belongs to the cullin family.</text>
</comment>
<protein>
    <submittedName>
        <fullName evidence="5">Cullin family-domain-containing protein</fullName>
    </submittedName>
</protein>
<dbReference type="InterPro" id="IPR045093">
    <property type="entry name" value="Cullin"/>
</dbReference>
<evidence type="ECO:0000256" key="2">
    <source>
        <dbReference type="PROSITE-ProRule" id="PRU00330"/>
    </source>
</evidence>
<dbReference type="AlphaFoldDB" id="A0AAD5PIN5"/>
<organism evidence="5 6">
    <name type="scientific">Phascolomyces articulosus</name>
    <dbReference type="NCBI Taxonomy" id="60185"/>
    <lineage>
        <taxon>Eukaryota</taxon>
        <taxon>Fungi</taxon>
        <taxon>Fungi incertae sedis</taxon>
        <taxon>Mucoromycota</taxon>
        <taxon>Mucoromycotina</taxon>
        <taxon>Mucoromycetes</taxon>
        <taxon>Mucorales</taxon>
        <taxon>Lichtheimiaceae</taxon>
        <taxon>Phascolomyces</taxon>
    </lineage>
</organism>
<dbReference type="InterPro" id="IPR036317">
    <property type="entry name" value="Cullin_homology_sf"/>
</dbReference>
<dbReference type="SUPFAM" id="SSF46785">
    <property type="entry name" value="Winged helix' DNA-binding domain"/>
    <property type="match status" value="1"/>
</dbReference>
<dbReference type="GO" id="GO:0031625">
    <property type="term" value="F:ubiquitin protein ligase binding"/>
    <property type="evidence" value="ECO:0007669"/>
    <property type="project" value="InterPro"/>
</dbReference>
<dbReference type="Pfam" id="PF10557">
    <property type="entry name" value="Cullin_Nedd8"/>
    <property type="match status" value="1"/>
</dbReference>
<reference evidence="5" key="2">
    <citation type="submission" date="2023-02" db="EMBL/GenBank/DDBJ databases">
        <authorList>
            <consortium name="DOE Joint Genome Institute"/>
            <person name="Mondo S.J."/>
            <person name="Chang Y."/>
            <person name="Wang Y."/>
            <person name="Ahrendt S."/>
            <person name="Andreopoulos W."/>
            <person name="Barry K."/>
            <person name="Beard J."/>
            <person name="Benny G.L."/>
            <person name="Blankenship S."/>
            <person name="Bonito G."/>
            <person name="Cuomo C."/>
            <person name="Desiro A."/>
            <person name="Gervers K.A."/>
            <person name="Hundley H."/>
            <person name="Kuo A."/>
            <person name="LaButti K."/>
            <person name="Lang B.F."/>
            <person name="Lipzen A."/>
            <person name="O'Donnell K."/>
            <person name="Pangilinan J."/>
            <person name="Reynolds N."/>
            <person name="Sandor L."/>
            <person name="Smith M.W."/>
            <person name="Tsang A."/>
            <person name="Grigoriev I.V."/>
            <person name="Stajich J.E."/>
            <person name="Spatafora J.W."/>
        </authorList>
    </citation>
    <scope>NUCLEOTIDE SEQUENCE</scope>
    <source>
        <strain evidence="5">RSA 2281</strain>
    </source>
</reference>
<dbReference type="Pfam" id="PF26557">
    <property type="entry name" value="Cullin_AB"/>
    <property type="match status" value="1"/>
</dbReference>
<dbReference type="Gene3D" id="3.30.230.130">
    <property type="entry name" value="Cullin, Chain C, Domain 2"/>
    <property type="match status" value="1"/>
</dbReference>
<dbReference type="SUPFAM" id="SSF75632">
    <property type="entry name" value="Cullin homology domain"/>
    <property type="match status" value="1"/>
</dbReference>
<evidence type="ECO:0000259" key="4">
    <source>
        <dbReference type="PROSITE" id="PS50069"/>
    </source>
</evidence>
<reference evidence="5" key="1">
    <citation type="journal article" date="2022" name="IScience">
        <title>Evolution of zygomycete secretomes and the origins of terrestrial fungal ecologies.</title>
        <authorList>
            <person name="Chang Y."/>
            <person name="Wang Y."/>
            <person name="Mondo S."/>
            <person name="Ahrendt S."/>
            <person name="Andreopoulos W."/>
            <person name="Barry K."/>
            <person name="Beard J."/>
            <person name="Benny G.L."/>
            <person name="Blankenship S."/>
            <person name="Bonito G."/>
            <person name="Cuomo C."/>
            <person name="Desiro A."/>
            <person name="Gervers K.A."/>
            <person name="Hundley H."/>
            <person name="Kuo A."/>
            <person name="LaButti K."/>
            <person name="Lang B.F."/>
            <person name="Lipzen A."/>
            <person name="O'Donnell K."/>
            <person name="Pangilinan J."/>
            <person name="Reynolds N."/>
            <person name="Sandor L."/>
            <person name="Smith M.E."/>
            <person name="Tsang A."/>
            <person name="Grigoriev I.V."/>
            <person name="Stajich J.E."/>
            <person name="Spatafora J.W."/>
        </authorList>
    </citation>
    <scope>NUCLEOTIDE SEQUENCE</scope>
    <source>
        <strain evidence="5">RSA 2281</strain>
    </source>
</reference>
<name>A0AAD5PIN5_9FUNG</name>
<gene>
    <name evidence="5" type="ORF">BDA99DRAFT_556922</name>
</gene>
<dbReference type="InterPro" id="IPR016158">
    <property type="entry name" value="Cullin_homology"/>
</dbReference>
<dbReference type="Proteomes" id="UP001209540">
    <property type="component" value="Unassembled WGS sequence"/>
</dbReference>
<dbReference type="SUPFAM" id="SSF74788">
    <property type="entry name" value="Cullin repeat-like"/>
    <property type="match status" value="1"/>
</dbReference>
<dbReference type="InterPro" id="IPR036390">
    <property type="entry name" value="WH_DNA-bd_sf"/>
</dbReference>
<dbReference type="InterPro" id="IPR001373">
    <property type="entry name" value="Cullin_N"/>
</dbReference>
<keyword evidence="6" id="KW-1185">Reference proteome</keyword>
<feature type="domain" description="Cullin family profile" evidence="4">
    <location>
        <begin position="392"/>
        <end position="633"/>
    </location>
</feature>
<dbReference type="InterPro" id="IPR059120">
    <property type="entry name" value="Cullin-like_AB"/>
</dbReference>
<dbReference type="Pfam" id="PF00888">
    <property type="entry name" value="Cullin"/>
    <property type="match status" value="1"/>
</dbReference>
<dbReference type="PROSITE" id="PS50069">
    <property type="entry name" value="CULLIN_2"/>
    <property type="match status" value="1"/>
</dbReference>
<evidence type="ECO:0000256" key="1">
    <source>
        <dbReference type="ARBA" id="ARBA00006019"/>
    </source>
</evidence>
<dbReference type="GO" id="GO:0006511">
    <property type="term" value="P:ubiquitin-dependent protein catabolic process"/>
    <property type="evidence" value="ECO:0007669"/>
    <property type="project" value="InterPro"/>
</dbReference>
<proteinExistence type="inferred from homology"/>
<evidence type="ECO:0000313" key="5">
    <source>
        <dbReference type="EMBL" id="KAI9271705.1"/>
    </source>
</evidence>